<evidence type="ECO:0000313" key="2">
    <source>
        <dbReference type="Proteomes" id="UP000271098"/>
    </source>
</evidence>
<dbReference type="WBParaSite" id="GPUH_0000703701-mRNA-1">
    <property type="protein sequence ID" value="GPUH_0000703701-mRNA-1"/>
    <property type="gene ID" value="GPUH_0000703701"/>
</dbReference>
<evidence type="ECO:0000313" key="3">
    <source>
        <dbReference type="WBParaSite" id="GPUH_0000703701-mRNA-1"/>
    </source>
</evidence>
<gene>
    <name evidence="1" type="ORF">GPUH_LOCUS7028</name>
</gene>
<dbReference type="Proteomes" id="UP000271098">
    <property type="component" value="Unassembled WGS sequence"/>
</dbReference>
<sequence length="113" mass="12715">MIVLRQESGGFRSYRFILQDLEFDADELTRQDVICGLTYAKPASTVSSDSTGKVAESAMIRDMASAADAVTKIYVCATMWHETAVEMTCMLKSIFRLDEDQCARRNAQKYLKV</sequence>
<dbReference type="OrthoDB" id="370884at2759"/>
<accession>A0A183DE87</accession>
<reference evidence="3" key="1">
    <citation type="submission" date="2016-06" db="UniProtKB">
        <authorList>
            <consortium name="WormBaseParasite"/>
        </authorList>
    </citation>
    <scope>IDENTIFICATION</scope>
</reference>
<reference evidence="1 2" key="2">
    <citation type="submission" date="2018-11" db="EMBL/GenBank/DDBJ databases">
        <authorList>
            <consortium name="Pathogen Informatics"/>
        </authorList>
    </citation>
    <scope>NUCLEOTIDE SEQUENCE [LARGE SCALE GENOMIC DNA]</scope>
</reference>
<proteinExistence type="predicted"/>
<keyword evidence="2" id="KW-1185">Reference proteome</keyword>
<evidence type="ECO:0000313" key="1">
    <source>
        <dbReference type="EMBL" id="VDK56958.1"/>
    </source>
</evidence>
<dbReference type="EMBL" id="UYRT01017503">
    <property type="protein sequence ID" value="VDK56958.1"/>
    <property type="molecule type" value="Genomic_DNA"/>
</dbReference>
<protein>
    <submittedName>
        <fullName evidence="3">DUF4371 domain-containing protein</fullName>
    </submittedName>
</protein>
<organism evidence="3">
    <name type="scientific">Gongylonema pulchrum</name>
    <dbReference type="NCBI Taxonomy" id="637853"/>
    <lineage>
        <taxon>Eukaryota</taxon>
        <taxon>Metazoa</taxon>
        <taxon>Ecdysozoa</taxon>
        <taxon>Nematoda</taxon>
        <taxon>Chromadorea</taxon>
        <taxon>Rhabditida</taxon>
        <taxon>Spirurina</taxon>
        <taxon>Spiruromorpha</taxon>
        <taxon>Spiruroidea</taxon>
        <taxon>Gongylonematidae</taxon>
        <taxon>Gongylonema</taxon>
    </lineage>
</organism>
<name>A0A183DE87_9BILA</name>
<dbReference type="AlphaFoldDB" id="A0A183DE87"/>